<evidence type="ECO:0000313" key="11">
    <source>
        <dbReference type="EMBL" id="KAF9496418.1"/>
    </source>
</evidence>
<evidence type="ECO:0000256" key="10">
    <source>
        <dbReference type="SAM" id="Phobius"/>
    </source>
</evidence>
<keyword evidence="6" id="KW-0653">Protein transport</keyword>
<gene>
    <name evidence="11" type="ORF">BDN71DRAFT_1446115</name>
</gene>
<keyword evidence="4 10" id="KW-0812">Transmembrane</keyword>
<dbReference type="Proteomes" id="UP000807025">
    <property type="component" value="Unassembled WGS sequence"/>
</dbReference>
<feature type="transmembrane region" description="Helical" evidence="10">
    <location>
        <begin position="230"/>
        <end position="249"/>
    </location>
</feature>
<dbReference type="PANTHER" id="PTHR22601">
    <property type="entry name" value="ISP4 LIKE PROTEIN"/>
    <property type="match status" value="1"/>
</dbReference>
<keyword evidence="5" id="KW-0571">Peptide transport</keyword>
<dbReference type="InterPro" id="IPR004648">
    <property type="entry name" value="Oligpept_transpt"/>
</dbReference>
<keyword evidence="3" id="KW-0813">Transport</keyword>
<evidence type="ECO:0000256" key="5">
    <source>
        <dbReference type="ARBA" id="ARBA00022856"/>
    </source>
</evidence>
<dbReference type="GO" id="GO:0015031">
    <property type="term" value="P:protein transport"/>
    <property type="evidence" value="ECO:0007669"/>
    <property type="project" value="UniProtKB-KW"/>
</dbReference>
<proteinExistence type="inferred from homology"/>
<evidence type="ECO:0000256" key="9">
    <source>
        <dbReference type="SAM" id="MobiDB-lite"/>
    </source>
</evidence>
<evidence type="ECO:0000256" key="4">
    <source>
        <dbReference type="ARBA" id="ARBA00022692"/>
    </source>
</evidence>
<feature type="transmembrane region" description="Helical" evidence="10">
    <location>
        <begin position="720"/>
        <end position="745"/>
    </location>
</feature>
<evidence type="ECO:0000256" key="6">
    <source>
        <dbReference type="ARBA" id="ARBA00022927"/>
    </source>
</evidence>
<feature type="transmembrane region" description="Helical" evidence="10">
    <location>
        <begin position="489"/>
        <end position="511"/>
    </location>
</feature>
<feature type="transmembrane region" description="Helical" evidence="10">
    <location>
        <begin position="198"/>
        <end position="218"/>
    </location>
</feature>
<comment type="similarity">
    <text evidence="2">Belongs to the oligopeptide OPT transporter family.</text>
</comment>
<protein>
    <submittedName>
        <fullName evidence="11">Oligopeptide transporter</fullName>
    </submittedName>
</protein>
<dbReference type="Pfam" id="PF03169">
    <property type="entry name" value="OPT"/>
    <property type="match status" value="1"/>
</dbReference>
<keyword evidence="7 10" id="KW-1133">Transmembrane helix</keyword>
<sequence length="778" mass="85852">MAPLSDFEINHLSNLPVVEPDLPSPVESEESFAWKSTNETLVPGKEEGSSRLAQSREEPIIRTGEDVSKYLVDVRDDGDPAITFRSMVLGTLFAALGAALCQIYLFKPVQMGVSTSFLLLLIYTAGNVWAKIFPRRSWVEGTRFHSIGFLLHFINPGEFRIKEHVVASLVASTAAGGSSAVMNFAVQRLYYDTRVSASTAVLATFSTACFGYGIVGILRPLSIYPSDMVYWGNLSTVSVFQALHFSTSVNTKKIKLFWTAFTGMFFYEVIPAWMFPALNGINIVCLASQHAPAKTVDFITHLFGGASGNEGLGLLSVSFDWQYIGETFMTLPLVQQANSWIGYIFCYIAIMAIYYSNTWNSLAFPMLSSSIFSPNGSIYHQSAVFGHNFELNKTALAEVGLPALTGSNAWNNLTGNLAIGGLVAHVILFWGHHIKDSLKLARTKMQPDRHYQAMMRYSEAPFWWYLILMALAFFAGLIVVLRGETTLPWWAYILALLLGALVTPFSTILVARMGSGVATKQLMKMVAGSINPGKPVANLYFSMWSHDVVSSSIGLAGDMKMGQYLKIPPRAMFLTQVYGTIIGAVVNYVVMVSVVDAQHDILLDPIGSNVWSGQAIQTANSSAITWSLSKYLYGFRGPYWSIPMSLLFGTVPTTVQWAIWKKWPQIGPVKVDSVLLPLIYMYSSWMSAGVNSTVTSGIIIGLLSQLWLRKWHPGWYKKYNYILGGALTGGAQVMIFILSFVVFGASGIERKFPHWAGNPARGNPDYCNGNGALQRRHR</sequence>
<feature type="transmembrane region" description="Helical" evidence="10">
    <location>
        <begin position="679"/>
        <end position="708"/>
    </location>
</feature>
<feature type="transmembrane region" description="Helical" evidence="10">
    <location>
        <begin position="111"/>
        <end position="130"/>
    </location>
</feature>
<evidence type="ECO:0000256" key="8">
    <source>
        <dbReference type="ARBA" id="ARBA00023136"/>
    </source>
</evidence>
<feature type="transmembrane region" description="Helical" evidence="10">
    <location>
        <begin position="166"/>
        <end position="186"/>
    </location>
</feature>
<dbReference type="InterPro" id="IPR004813">
    <property type="entry name" value="OPT"/>
</dbReference>
<feature type="transmembrane region" description="Helical" evidence="10">
    <location>
        <begin position="87"/>
        <end position="105"/>
    </location>
</feature>
<feature type="transmembrane region" description="Helical" evidence="10">
    <location>
        <begin position="639"/>
        <end position="659"/>
    </location>
</feature>
<name>A0A9P6DGS6_PLEER</name>
<evidence type="ECO:0000256" key="3">
    <source>
        <dbReference type="ARBA" id="ARBA00022448"/>
    </source>
</evidence>
<dbReference type="EMBL" id="MU154552">
    <property type="protein sequence ID" value="KAF9496418.1"/>
    <property type="molecule type" value="Genomic_DNA"/>
</dbReference>
<evidence type="ECO:0000313" key="12">
    <source>
        <dbReference type="Proteomes" id="UP000807025"/>
    </source>
</evidence>
<dbReference type="GO" id="GO:0035673">
    <property type="term" value="F:oligopeptide transmembrane transporter activity"/>
    <property type="evidence" value="ECO:0007669"/>
    <property type="project" value="InterPro"/>
</dbReference>
<evidence type="ECO:0000256" key="1">
    <source>
        <dbReference type="ARBA" id="ARBA00004141"/>
    </source>
</evidence>
<dbReference type="OrthoDB" id="9986677at2759"/>
<feature type="transmembrane region" description="Helical" evidence="10">
    <location>
        <begin position="462"/>
        <end position="483"/>
    </location>
</feature>
<dbReference type="GO" id="GO:0016020">
    <property type="term" value="C:membrane"/>
    <property type="evidence" value="ECO:0007669"/>
    <property type="project" value="UniProtKB-SubCell"/>
</dbReference>
<dbReference type="AlphaFoldDB" id="A0A9P6DGS6"/>
<evidence type="ECO:0000256" key="2">
    <source>
        <dbReference type="ARBA" id="ARBA00008807"/>
    </source>
</evidence>
<accession>A0A9P6DGS6</accession>
<feature type="transmembrane region" description="Helical" evidence="10">
    <location>
        <begin position="340"/>
        <end position="357"/>
    </location>
</feature>
<comment type="caution">
    <text evidence="11">The sequence shown here is derived from an EMBL/GenBank/DDBJ whole genome shotgun (WGS) entry which is preliminary data.</text>
</comment>
<feature type="region of interest" description="Disordered" evidence="9">
    <location>
        <begin position="37"/>
        <end position="56"/>
    </location>
</feature>
<reference evidence="11" key="1">
    <citation type="submission" date="2020-11" db="EMBL/GenBank/DDBJ databases">
        <authorList>
            <consortium name="DOE Joint Genome Institute"/>
            <person name="Ahrendt S."/>
            <person name="Riley R."/>
            <person name="Andreopoulos W."/>
            <person name="Labutti K."/>
            <person name="Pangilinan J."/>
            <person name="Ruiz-Duenas F.J."/>
            <person name="Barrasa J.M."/>
            <person name="Sanchez-Garcia M."/>
            <person name="Camarero S."/>
            <person name="Miyauchi S."/>
            <person name="Serrano A."/>
            <person name="Linde D."/>
            <person name="Babiker R."/>
            <person name="Drula E."/>
            <person name="Ayuso-Fernandez I."/>
            <person name="Pacheco R."/>
            <person name="Padilla G."/>
            <person name="Ferreira P."/>
            <person name="Barriuso J."/>
            <person name="Kellner H."/>
            <person name="Castanera R."/>
            <person name="Alfaro M."/>
            <person name="Ramirez L."/>
            <person name="Pisabarro A.G."/>
            <person name="Kuo A."/>
            <person name="Tritt A."/>
            <person name="Lipzen A."/>
            <person name="He G."/>
            <person name="Yan M."/>
            <person name="Ng V."/>
            <person name="Cullen D."/>
            <person name="Martin F."/>
            <person name="Rosso M.-N."/>
            <person name="Henrissat B."/>
            <person name="Hibbett D."/>
            <person name="Martinez A.T."/>
            <person name="Grigoriev I.V."/>
        </authorList>
    </citation>
    <scope>NUCLEOTIDE SEQUENCE</scope>
    <source>
        <strain evidence="11">ATCC 90797</strain>
    </source>
</reference>
<keyword evidence="8 10" id="KW-0472">Membrane</keyword>
<comment type="subcellular location">
    <subcellularLocation>
        <location evidence="1">Membrane</location>
        <topology evidence="1">Multi-pass membrane protein</topology>
    </subcellularLocation>
</comment>
<evidence type="ECO:0000256" key="7">
    <source>
        <dbReference type="ARBA" id="ARBA00022989"/>
    </source>
</evidence>
<feature type="compositionally biased region" description="Basic and acidic residues" evidence="9">
    <location>
        <begin position="44"/>
        <end position="56"/>
    </location>
</feature>
<keyword evidence="12" id="KW-1185">Reference proteome</keyword>
<organism evidence="11 12">
    <name type="scientific">Pleurotus eryngii</name>
    <name type="common">Boletus of the steppes</name>
    <dbReference type="NCBI Taxonomy" id="5323"/>
    <lineage>
        <taxon>Eukaryota</taxon>
        <taxon>Fungi</taxon>
        <taxon>Dikarya</taxon>
        <taxon>Basidiomycota</taxon>
        <taxon>Agaricomycotina</taxon>
        <taxon>Agaricomycetes</taxon>
        <taxon>Agaricomycetidae</taxon>
        <taxon>Agaricales</taxon>
        <taxon>Pleurotineae</taxon>
        <taxon>Pleurotaceae</taxon>
        <taxon>Pleurotus</taxon>
    </lineage>
</organism>
<dbReference type="NCBIfam" id="TIGR00728">
    <property type="entry name" value="OPT_sfam"/>
    <property type="match status" value="1"/>
</dbReference>